<evidence type="ECO:0000259" key="1">
    <source>
        <dbReference type="Pfam" id="PF12937"/>
    </source>
</evidence>
<feature type="domain" description="F-box" evidence="1">
    <location>
        <begin position="9"/>
        <end position="53"/>
    </location>
</feature>
<keyword evidence="3" id="KW-1185">Reference proteome</keyword>
<evidence type="ECO:0000313" key="3">
    <source>
        <dbReference type="Proteomes" id="UP001365542"/>
    </source>
</evidence>
<dbReference type="Pfam" id="PF12937">
    <property type="entry name" value="F-box-like"/>
    <property type="match status" value="1"/>
</dbReference>
<gene>
    <name evidence="2" type="ORF">TWF694_002112</name>
</gene>
<dbReference type="SUPFAM" id="SSF81383">
    <property type="entry name" value="F-box domain"/>
    <property type="match status" value="1"/>
</dbReference>
<evidence type="ECO:0000313" key="2">
    <source>
        <dbReference type="EMBL" id="KAK6535658.1"/>
    </source>
</evidence>
<dbReference type="InterPro" id="IPR036047">
    <property type="entry name" value="F-box-like_dom_sf"/>
</dbReference>
<dbReference type="AlphaFoldDB" id="A0AAV9X4T1"/>
<reference evidence="2 3" key="1">
    <citation type="submission" date="2019-10" db="EMBL/GenBank/DDBJ databases">
        <authorList>
            <person name="Palmer J.M."/>
        </authorList>
    </citation>
    <scope>NUCLEOTIDE SEQUENCE [LARGE SCALE GENOMIC DNA]</scope>
    <source>
        <strain evidence="2 3">TWF694</strain>
    </source>
</reference>
<protein>
    <recommendedName>
        <fullName evidence="1">F-box domain-containing protein</fullName>
    </recommendedName>
</protein>
<dbReference type="Proteomes" id="UP001365542">
    <property type="component" value="Unassembled WGS sequence"/>
</dbReference>
<name>A0AAV9X4T1_9PEZI</name>
<accession>A0AAV9X4T1</accession>
<dbReference type="EMBL" id="JAVHJO010000010">
    <property type="protein sequence ID" value="KAK6535658.1"/>
    <property type="molecule type" value="Genomic_DNA"/>
</dbReference>
<sequence>MASQPKTSILSLPVELQIQILSHLRSFFDAQACASTICPLWRDIILNDTSLHESRYAPRTGFAPLVHKVFQSNPDMLVLTVQDGEITKYQSFVDKCGLLDFPFVEDALFSPFTILGYGSVDPRSPYRARPEEDMYVLAPWIEDSEDGSTTRTKEVDTVYFLVSISNYERKVVGNGWWVLIGMKKNSTIKEWMKLFYETVESRVQERAPESGGSFELWVQRIHMGSWGEWYLDVEIRLRA</sequence>
<proteinExistence type="predicted"/>
<comment type="caution">
    <text evidence="2">The sequence shown here is derived from an EMBL/GenBank/DDBJ whole genome shotgun (WGS) entry which is preliminary data.</text>
</comment>
<dbReference type="InterPro" id="IPR001810">
    <property type="entry name" value="F-box_dom"/>
</dbReference>
<organism evidence="2 3">
    <name type="scientific">Orbilia ellipsospora</name>
    <dbReference type="NCBI Taxonomy" id="2528407"/>
    <lineage>
        <taxon>Eukaryota</taxon>
        <taxon>Fungi</taxon>
        <taxon>Dikarya</taxon>
        <taxon>Ascomycota</taxon>
        <taxon>Pezizomycotina</taxon>
        <taxon>Orbiliomycetes</taxon>
        <taxon>Orbiliales</taxon>
        <taxon>Orbiliaceae</taxon>
        <taxon>Orbilia</taxon>
    </lineage>
</organism>